<accession>X1QMH7</accession>
<comment type="caution">
    <text evidence="1">The sequence shown here is derived from an EMBL/GenBank/DDBJ whole genome shotgun (WGS) entry which is preliminary data.</text>
</comment>
<evidence type="ECO:0000313" key="1">
    <source>
        <dbReference type="EMBL" id="GAI52205.1"/>
    </source>
</evidence>
<proteinExistence type="predicted"/>
<sequence>KRPDQSNLRGILMKAIVYGRYSSPDVLELKEIVKSTPKDNTWLE</sequence>
<feature type="non-terminal residue" evidence="1">
    <location>
        <position position="1"/>
    </location>
</feature>
<organism evidence="1">
    <name type="scientific">marine sediment metagenome</name>
    <dbReference type="NCBI Taxonomy" id="412755"/>
    <lineage>
        <taxon>unclassified sequences</taxon>
        <taxon>metagenomes</taxon>
        <taxon>ecological metagenomes</taxon>
    </lineage>
</organism>
<protein>
    <submittedName>
        <fullName evidence="1">Uncharacterized protein</fullName>
    </submittedName>
</protein>
<dbReference type="EMBL" id="BARV01034950">
    <property type="protein sequence ID" value="GAI52205.1"/>
    <property type="molecule type" value="Genomic_DNA"/>
</dbReference>
<reference evidence="1" key="1">
    <citation type="journal article" date="2014" name="Front. Microbiol.">
        <title>High frequency of phylogenetically diverse reductive dehalogenase-homologous genes in deep subseafloor sedimentary metagenomes.</title>
        <authorList>
            <person name="Kawai M."/>
            <person name="Futagami T."/>
            <person name="Toyoda A."/>
            <person name="Takaki Y."/>
            <person name="Nishi S."/>
            <person name="Hori S."/>
            <person name="Arai W."/>
            <person name="Tsubouchi T."/>
            <person name="Morono Y."/>
            <person name="Uchiyama I."/>
            <person name="Ito T."/>
            <person name="Fujiyama A."/>
            <person name="Inagaki F."/>
            <person name="Takami H."/>
        </authorList>
    </citation>
    <scope>NUCLEOTIDE SEQUENCE</scope>
    <source>
        <strain evidence="1">Expedition CK06-06</strain>
    </source>
</reference>
<dbReference type="AlphaFoldDB" id="X1QMH7"/>
<name>X1QMH7_9ZZZZ</name>
<gene>
    <name evidence="1" type="ORF">S06H3_54608</name>
</gene>